<evidence type="ECO:0000313" key="1">
    <source>
        <dbReference type="EMBL" id="TFY56602.1"/>
    </source>
</evidence>
<dbReference type="Proteomes" id="UP000298327">
    <property type="component" value="Unassembled WGS sequence"/>
</dbReference>
<organism evidence="1 2">
    <name type="scientific">Dentipellis fragilis</name>
    <dbReference type="NCBI Taxonomy" id="205917"/>
    <lineage>
        <taxon>Eukaryota</taxon>
        <taxon>Fungi</taxon>
        <taxon>Dikarya</taxon>
        <taxon>Basidiomycota</taxon>
        <taxon>Agaricomycotina</taxon>
        <taxon>Agaricomycetes</taxon>
        <taxon>Russulales</taxon>
        <taxon>Hericiaceae</taxon>
        <taxon>Dentipellis</taxon>
    </lineage>
</organism>
<reference evidence="1 2" key="1">
    <citation type="submission" date="2019-02" db="EMBL/GenBank/DDBJ databases">
        <title>Genome sequencing of the rare red list fungi Dentipellis fragilis.</title>
        <authorList>
            <person name="Buettner E."/>
            <person name="Kellner H."/>
        </authorList>
    </citation>
    <scope>NUCLEOTIDE SEQUENCE [LARGE SCALE GENOMIC DNA]</scope>
    <source>
        <strain evidence="1 2">DSM 105465</strain>
    </source>
</reference>
<comment type="caution">
    <text evidence="1">The sequence shown here is derived from an EMBL/GenBank/DDBJ whole genome shotgun (WGS) entry which is preliminary data.</text>
</comment>
<accession>A0A4Y9Y3D1</accession>
<evidence type="ECO:0000313" key="2">
    <source>
        <dbReference type="Proteomes" id="UP000298327"/>
    </source>
</evidence>
<name>A0A4Y9Y3D1_9AGAM</name>
<sequence>MLFSTSRAFITGSPDCLVERVAMPSSAVLLLVSYHLPSSLRMRNLRSRRQGPEHVTSSIDPANFLDMAVPPLVKPALINVTS</sequence>
<dbReference type="EMBL" id="SEOQ01000814">
    <property type="protein sequence ID" value="TFY56602.1"/>
    <property type="molecule type" value="Genomic_DNA"/>
</dbReference>
<keyword evidence="2" id="KW-1185">Reference proteome</keyword>
<protein>
    <submittedName>
        <fullName evidence="1">Uncharacterized protein</fullName>
    </submittedName>
</protein>
<dbReference type="AlphaFoldDB" id="A0A4Y9Y3D1"/>
<proteinExistence type="predicted"/>
<gene>
    <name evidence="1" type="ORF">EVG20_g8868</name>
</gene>